<dbReference type="Pfam" id="PF01061">
    <property type="entry name" value="ABC2_membrane"/>
    <property type="match status" value="1"/>
</dbReference>
<dbReference type="PIRSF" id="PIRSF006648">
    <property type="entry name" value="DrrB"/>
    <property type="match status" value="1"/>
</dbReference>
<evidence type="ECO:0000313" key="8">
    <source>
        <dbReference type="EMBL" id="GLY65402.1"/>
    </source>
</evidence>
<dbReference type="PROSITE" id="PS51012">
    <property type="entry name" value="ABC_TM2"/>
    <property type="match status" value="1"/>
</dbReference>
<evidence type="ECO:0000256" key="6">
    <source>
        <dbReference type="RuleBase" id="RU361157"/>
    </source>
</evidence>
<feature type="transmembrane region" description="Helical" evidence="6">
    <location>
        <begin position="114"/>
        <end position="144"/>
    </location>
</feature>
<proteinExistence type="inferred from homology"/>
<dbReference type="PANTHER" id="PTHR43229">
    <property type="entry name" value="NODULATION PROTEIN J"/>
    <property type="match status" value="1"/>
</dbReference>
<dbReference type="GO" id="GO:0046677">
    <property type="term" value="P:response to antibiotic"/>
    <property type="evidence" value="ECO:0007669"/>
    <property type="project" value="UniProtKB-KW"/>
</dbReference>
<dbReference type="RefSeq" id="WP_027943750.1">
    <property type="nucleotide sequence ID" value="NZ_BSTI01000004.1"/>
</dbReference>
<organism evidence="8 9">
    <name type="scientific">Amycolatopsis taiwanensis</name>
    <dbReference type="NCBI Taxonomy" id="342230"/>
    <lineage>
        <taxon>Bacteria</taxon>
        <taxon>Bacillati</taxon>
        <taxon>Actinomycetota</taxon>
        <taxon>Actinomycetes</taxon>
        <taxon>Pseudonocardiales</taxon>
        <taxon>Pseudonocardiaceae</taxon>
        <taxon>Amycolatopsis</taxon>
    </lineage>
</organism>
<dbReference type="PANTHER" id="PTHR43229:SF2">
    <property type="entry name" value="NODULATION PROTEIN J"/>
    <property type="match status" value="1"/>
</dbReference>
<keyword evidence="4 6" id="KW-0472">Membrane</keyword>
<comment type="subcellular location">
    <subcellularLocation>
        <location evidence="6">Cell membrane</location>
        <topology evidence="6">Multi-pass membrane protein</topology>
    </subcellularLocation>
    <subcellularLocation>
        <location evidence="1">Membrane</location>
        <topology evidence="1">Multi-pass membrane protein</topology>
    </subcellularLocation>
</comment>
<keyword evidence="5" id="KW-0046">Antibiotic resistance</keyword>
<dbReference type="AlphaFoldDB" id="A0A9W6R0I2"/>
<keyword evidence="9" id="KW-1185">Reference proteome</keyword>
<dbReference type="Proteomes" id="UP001165136">
    <property type="component" value="Unassembled WGS sequence"/>
</dbReference>
<dbReference type="InterPro" id="IPR013525">
    <property type="entry name" value="ABC2_TM"/>
</dbReference>
<accession>A0A9W6R0I2</accession>
<evidence type="ECO:0000313" key="9">
    <source>
        <dbReference type="Proteomes" id="UP001165136"/>
    </source>
</evidence>
<feature type="domain" description="ABC transmembrane type-2" evidence="7">
    <location>
        <begin position="38"/>
        <end position="272"/>
    </location>
</feature>
<evidence type="ECO:0000256" key="1">
    <source>
        <dbReference type="ARBA" id="ARBA00004141"/>
    </source>
</evidence>
<protein>
    <recommendedName>
        <fullName evidence="6">Transport permease protein</fullName>
    </recommendedName>
</protein>
<dbReference type="InterPro" id="IPR047817">
    <property type="entry name" value="ABC2_TM_bact-type"/>
</dbReference>
<evidence type="ECO:0000256" key="3">
    <source>
        <dbReference type="ARBA" id="ARBA00022989"/>
    </source>
</evidence>
<dbReference type="EMBL" id="BSTI01000004">
    <property type="protein sequence ID" value="GLY65402.1"/>
    <property type="molecule type" value="Genomic_DNA"/>
</dbReference>
<keyword evidence="6" id="KW-0813">Transport</keyword>
<dbReference type="GO" id="GO:0043190">
    <property type="term" value="C:ATP-binding cassette (ABC) transporter complex"/>
    <property type="evidence" value="ECO:0007669"/>
    <property type="project" value="InterPro"/>
</dbReference>
<evidence type="ECO:0000256" key="2">
    <source>
        <dbReference type="ARBA" id="ARBA00022692"/>
    </source>
</evidence>
<comment type="similarity">
    <text evidence="6">Belongs to the ABC-2 integral membrane protein family.</text>
</comment>
<comment type="caution">
    <text evidence="8">The sequence shown here is derived from an EMBL/GenBank/DDBJ whole genome shotgun (WGS) entry which is preliminary data.</text>
</comment>
<feature type="transmembrane region" description="Helical" evidence="6">
    <location>
        <begin position="150"/>
        <end position="176"/>
    </location>
</feature>
<reference evidence="8" key="1">
    <citation type="submission" date="2023-03" db="EMBL/GenBank/DDBJ databases">
        <title>Amycolatopsis taiwanensis NBRC 103393.</title>
        <authorList>
            <person name="Ichikawa N."/>
            <person name="Sato H."/>
            <person name="Tonouchi N."/>
        </authorList>
    </citation>
    <scope>NUCLEOTIDE SEQUENCE</scope>
    <source>
        <strain evidence="8">NBRC 103393</strain>
    </source>
</reference>
<feature type="transmembrane region" description="Helical" evidence="6">
    <location>
        <begin position="73"/>
        <end position="93"/>
    </location>
</feature>
<gene>
    <name evidence="8" type="ORF">Atai01_20210</name>
</gene>
<feature type="transmembrane region" description="Helical" evidence="6">
    <location>
        <begin position="41"/>
        <end position="67"/>
    </location>
</feature>
<dbReference type="GO" id="GO:0140359">
    <property type="term" value="F:ABC-type transporter activity"/>
    <property type="evidence" value="ECO:0007669"/>
    <property type="project" value="InterPro"/>
</dbReference>
<evidence type="ECO:0000259" key="7">
    <source>
        <dbReference type="PROSITE" id="PS51012"/>
    </source>
</evidence>
<sequence length="274" mass="29311">MTTFATTPDRPADRLRWALADIWTITLRDLQRWRNNPGVKIFGWLFPVLTMAMFTGLLGGAIGAATGARYVDFVMPGAFAMAMVFGLEGTMMTTHSDAAKGVTDRFRSLPMSGIAVVAGRCAADMIDSLVSLIVIVSAGLVFGWRSDASAAGIAAAFALLLLLRFAMLWIGVFIGLKATSPGAVTSVQVAIWPVLLLSSALIDTSTMPRWLGTIAEANPLSATATAARELLHNPVFPGGSWFAENALLLAVAWPAVLVAIFLPLSVFAYRHRRQ</sequence>
<name>A0A9W6R0I2_9PSEU</name>
<evidence type="ECO:0000256" key="5">
    <source>
        <dbReference type="ARBA" id="ARBA00023251"/>
    </source>
</evidence>
<evidence type="ECO:0000256" key="4">
    <source>
        <dbReference type="ARBA" id="ARBA00023136"/>
    </source>
</evidence>
<feature type="transmembrane region" description="Helical" evidence="6">
    <location>
        <begin position="246"/>
        <end position="269"/>
    </location>
</feature>
<dbReference type="InterPro" id="IPR051784">
    <property type="entry name" value="Nod_factor_ABC_transporter"/>
</dbReference>
<dbReference type="InterPro" id="IPR000412">
    <property type="entry name" value="ABC_2_transport"/>
</dbReference>
<keyword evidence="2 6" id="KW-0812">Transmembrane</keyword>
<keyword evidence="6" id="KW-1003">Cell membrane</keyword>
<keyword evidence="3 6" id="KW-1133">Transmembrane helix</keyword>
<feature type="transmembrane region" description="Helical" evidence="6">
    <location>
        <begin position="183"/>
        <end position="202"/>
    </location>
</feature>